<dbReference type="PANTHER" id="PTHR21525">
    <property type="entry name" value="MOTILE SPERM PROTEIN"/>
    <property type="match status" value="1"/>
</dbReference>
<name>A0ABX3JRX1_9BACL</name>
<dbReference type="EMBL" id="MRVI01000002">
    <property type="protein sequence ID" value="OOC58744.1"/>
    <property type="molecule type" value="Genomic_DNA"/>
</dbReference>
<proteinExistence type="predicted"/>
<sequence length="504" mass="54589">MQIMKVSEEKDENSVLLVDEIYSSVDEETAMDLRRLQVSFIDSYLLYKNKMSVENWLTMELQSHMSDKSEDEIMKISSDIIMSIKTSEEKKKELEVAVQNGRSKESWFASEVKRATSYMSTQEASKYIKQLDDALISANNALYDTIITQNGNVNMNPYLDGFIAEQYHAQTFNLNAEASGSSYRARVLQPDGQGYTKNSVDVVIVDDSGKVVRRYQSKYCKDAESTLEAFNKGDYRGQRKLVADGQELEIKNASNVIESPDGVQSMPLSKNSAKDLQREAQSGNWNDLNWNEYKVKDLAVGIGKQAGQAALMGAAIGIGFNIAQKVSSKEPIEGKEILQAALVSGSDFGIKAAAAGALKVGVEKGIVSFIPKGTPAGTIANIAHVAIENIKIFGKVAKGDLTLKEGMNKVEEVTVSTVAGISASIEGAAIGAEIGIVFGPAGAAVGGFIGGTIGYMMGSKSGELIVKGVQKIREETKKTLRLLGNSVKSGAEKILNKARLLFNR</sequence>
<comment type="caution">
    <text evidence="1">The sequence shown here is derived from an EMBL/GenBank/DDBJ whole genome shotgun (WGS) entry which is preliminary data.</text>
</comment>
<protein>
    <recommendedName>
        <fullName evidence="3">LXG domain-containing protein</fullName>
    </recommendedName>
</protein>
<accession>A0ABX3JRX1</accession>
<gene>
    <name evidence="1" type="ORF">BBD40_24005</name>
</gene>
<dbReference type="Proteomes" id="UP000189059">
    <property type="component" value="Unassembled WGS sequence"/>
</dbReference>
<keyword evidence="2" id="KW-1185">Reference proteome</keyword>
<organism evidence="1 2">
    <name type="scientific">Paenibacillus ihbetae</name>
    <dbReference type="NCBI Taxonomy" id="1870820"/>
    <lineage>
        <taxon>Bacteria</taxon>
        <taxon>Bacillati</taxon>
        <taxon>Bacillota</taxon>
        <taxon>Bacilli</taxon>
        <taxon>Bacillales</taxon>
        <taxon>Paenibacillaceae</taxon>
        <taxon>Paenibacillus</taxon>
    </lineage>
</organism>
<dbReference type="PANTHER" id="PTHR21525:SF9">
    <property type="entry name" value="CHANNEL_COLICIN DOMAIN-CONTAINING PROTEIN"/>
    <property type="match status" value="1"/>
</dbReference>
<evidence type="ECO:0000313" key="2">
    <source>
        <dbReference type="Proteomes" id="UP000189059"/>
    </source>
</evidence>
<evidence type="ECO:0008006" key="3">
    <source>
        <dbReference type="Google" id="ProtNLM"/>
    </source>
</evidence>
<evidence type="ECO:0000313" key="1">
    <source>
        <dbReference type="EMBL" id="OOC58744.1"/>
    </source>
</evidence>
<reference evidence="1 2" key="1">
    <citation type="submission" date="2016-12" db="EMBL/GenBank/DDBJ databases">
        <title>Genome sequencing and description of Paenibacillus sp. nov. from high altitude lake in the Indian Trans- Himalayas.</title>
        <authorList>
            <person name="Kiran S."/>
            <person name="Swarnkar M.K."/>
            <person name="Rana A."/>
            <person name="Tewari R."/>
            <person name="Gulati A."/>
        </authorList>
    </citation>
    <scope>NUCLEOTIDE SEQUENCE [LARGE SCALE GENOMIC DNA]</scope>
    <source>
        <strain evidence="1 2">IHBB 9951</strain>
    </source>
</reference>